<name>A0A5A7N6L3_9PROT</name>
<reference evidence="1 2" key="1">
    <citation type="submission" date="2019-09" db="EMBL/GenBank/DDBJ databases">
        <title>NBRP : Genome information of microbial organism related human and environment.</title>
        <authorList>
            <person name="Hattori M."/>
            <person name="Oshima K."/>
            <person name="Inaba H."/>
            <person name="Suda W."/>
            <person name="Sakamoto M."/>
            <person name="Iino T."/>
            <person name="Kitahara M."/>
            <person name="Oshida Y."/>
            <person name="Iida T."/>
            <person name="Kudo T."/>
            <person name="Itoh T."/>
            <person name="Ohkuma M."/>
        </authorList>
    </citation>
    <scope>NUCLEOTIDE SEQUENCE [LARGE SCALE GENOMIC DNA]</scope>
    <source>
        <strain evidence="1 2">Q-1</strain>
    </source>
</reference>
<dbReference type="Pfam" id="PF06108">
    <property type="entry name" value="DUF952"/>
    <property type="match status" value="1"/>
</dbReference>
<evidence type="ECO:0000313" key="1">
    <source>
        <dbReference type="EMBL" id="GER02666.1"/>
    </source>
</evidence>
<comment type="caution">
    <text evidence="1">The sequence shown here is derived from an EMBL/GenBank/DDBJ whole genome shotgun (WGS) entry which is preliminary data.</text>
</comment>
<dbReference type="InterPro" id="IPR009297">
    <property type="entry name" value="DUF952"/>
</dbReference>
<dbReference type="EMBL" id="BKCN01000001">
    <property type="protein sequence ID" value="GER02666.1"/>
    <property type="molecule type" value="Genomic_DNA"/>
</dbReference>
<keyword evidence="2" id="KW-1185">Reference proteome</keyword>
<dbReference type="AlphaFoldDB" id="A0A5A7N6L3"/>
<dbReference type="RefSeq" id="WP_150006709.1">
    <property type="nucleotide sequence ID" value="NZ_BKCN01000001.1"/>
</dbReference>
<protein>
    <recommendedName>
        <fullName evidence="3">Dihydroorotate dehydrogenase</fullName>
    </recommendedName>
</protein>
<evidence type="ECO:0008006" key="3">
    <source>
        <dbReference type="Google" id="ProtNLM"/>
    </source>
</evidence>
<dbReference type="PANTHER" id="PTHR34129:SF1">
    <property type="entry name" value="DUF952 DOMAIN-CONTAINING PROTEIN"/>
    <property type="match status" value="1"/>
</dbReference>
<sequence length="134" mass="14713">MMIYKILTARDWQVFADQGHFTGSAVDLADGYIHFSTAKQLAETLARHYAGAPNLVLLTVNPDRLDAAHLRWEEARGGQLFPHLYARLDLAAVENTMPLSLDAKGRHILPADLNGDDPKHEPFLGPVASRAVSA</sequence>
<dbReference type="SUPFAM" id="SSF56399">
    <property type="entry name" value="ADP-ribosylation"/>
    <property type="match status" value="1"/>
</dbReference>
<dbReference type="PANTHER" id="PTHR34129">
    <property type="entry name" value="BLR1139 PROTEIN"/>
    <property type="match status" value="1"/>
</dbReference>
<organism evidence="1 2">
    <name type="scientific">Iodidimonas nitroreducens</name>
    <dbReference type="NCBI Taxonomy" id="1236968"/>
    <lineage>
        <taxon>Bacteria</taxon>
        <taxon>Pseudomonadati</taxon>
        <taxon>Pseudomonadota</taxon>
        <taxon>Alphaproteobacteria</taxon>
        <taxon>Iodidimonadales</taxon>
        <taxon>Iodidimonadaceae</taxon>
        <taxon>Iodidimonas</taxon>
    </lineage>
</organism>
<gene>
    <name evidence="1" type="ORF">JCM17846_03480</name>
</gene>
<dbReference type="Gene3D" id="3.20.170.20">
    <property type="entry name" value="Protein of unknown function DUF952"/>
    <property type="match status" value="1"/>
</dbReference>
<proteinExistence type="predicted"/>
<evidence type="ECO:0000313" key="2">
    <source>
        <dbReference type="Proteomes" id="UP000324996"/>
    </source>
</evidence>
<accession>A0A5A7N6L3</accession>
<dbReference type="Proteomes" id="UP000324996">
    <property type="component" value="Unassembled WGS sequence"/>
</dbReference>